<dbReference type="Proteomes" id="UP001223072">
    <property type="component" value="Unassembled WGS sequence"/>
</dbReference>
<evidence type="ECO:0000256" key="1">
    <source>
        <dbReference type="SAM" id="MobiDB-lite"/>
    </source>
</evidence>
<evidence type="ECO:0000313" key="2">
    <source>
        <dbReference type="EMBL" id="MDQ0933675.1"/>
    </source>
</evidence>
<sequence length="110" mass="11237">MGLDRVGVLQLGVTDEFAARGQQEVRHARPGASAQLQPPLLGNGLLAVVVGGLREQFEDGFGLLGSEGDRGVDGTRQAGKDGGHGVVAGHGYEGKACPIHGESPEEATVP</sequence>
<evidence type="ECO:0000313" key="3">
    <source>
        <dbReference type="Proteomes" id="UP001223072"/>
    </source>
</evidence>
<accession>A0ABU0RRW1</accession>
<gene>
    <name evidence="2" type="ORF">QFZ49_003615</name>
</gene>
<keyword evidence="3" id="KW-1185">Reference proteome</keyword>
<proteinExistence type="predicted"/>
<protein>
    <submittedName>
        <fullName evidence="2">Uncharacterized protein</fullName>
    </submittedName>
</protein>
<dbReference type="EMBL" id="JAUSZS010000004">
    <property type="protein sequence ID" value="MDQ0933675.1"/>
    <property type="molecule type" value="Genomic_DNA"/>
</dbReference>
<comment type="caution">
    <text evidence="2">The sequence shown here is derived from an EMBL/GenBank/DDBJ whole genome shotgun (WGS) entry which is preliminary data.</text>
</comment>
<feature type="region of interest" description="Disordered" evidence="1">
    <location>
        <begin position="65"/>
        <end position="110"/>
    </location>
</feature>
<reference evidence="2 3" key="1">
    <citation type="submission" date="2023-07" db="EMBL/GenBank/DDBJ databases">
        <title>Comparative genomics of wheat-associated soil bacteria to identify genetic determinants of phenazine resistance.</title>
        <authorList>
            <person name="Mouncey N."/>
        </authorList>
    </citation>
    <scope>NUCLEOTIDE SEQUENCE [LARGE SCALE GENOMIC DNA]</scope>
    <source>
        <strain evidence="2 3">W2I16</strain>
    </source>
</reference>
<feature type="compositionally biased region" description="Basic and acidic residues" evidence="1">
    <location>
        <begin position="67"/>
        <end position="83"/>
    </location>
</feature>
<organism evidence="2 3">
    <name type="scientific">Streptomyces turgidiscabies</name>
    <dbReference type="NCBI Taxonomy" id="85558"/>
    <lineage>
        <taxon>Bacteria</taxon>
        <taxon>Bacillati</taxon>
        <taxon>Actinomycetota</taxon>
        <taxon>Actinomycetes</taxon>
        <taxon>Kitasatosporales</taxon>
        <taxon>Streptomycetaceae</taxon>
        <taxon>Streptomyces</taxon>
    </lineage>
</organism>
<name>A0ABU0RRW1_9ACTN</name>